<evidence type="ECO:0000256" key="1">
    <source>
        <dbReference type="SAM" id="MobiDB-lite"/>
    </source>
</evidence>
<feature type="compositionally biased region" description="Polar residues" evidence="1">
    <location>
        <begin position="123"/>
        <end position="135"/>
    </location>
</feature>
<dbReference type="EMBL" id="VSRR010057194">
    <property type="protein sequence ID" value="MPC81509.1"/>
    <property type="molecule type" value="Genomic_DNA"/>
</dbReference>
<sequence>MWYGIGLPLDYGMGMGLPYDKVWVGPTMILPLPCLGHRFPFLCRAAVMSSSEDQPAALPKASCRVEEWRIDSSSSRESPGGSSHHGSGTGSSRARRHPRRATPRRSDGTSHVNTRIRPIVTARSHSSPTTATVSEPSLRHVLDELAVLRGEVVKPRQCPASPQA</sequence>
<gene>
    <name evidence="2" type="ORF">E2C01_076130</name>
</gene>
<evidence type="ECO:0000313" key="2">
    <source>
        <dbReference type="EMBL" id="MPC81509.1"/>
    </source>
</evidence>
<proteinExistence type="predicted"/>
<name>A0A5B7II46_PORTR</name>
<accession>A0A5B7II46</accession>
<reference evidence="2 3" key="1">
    <citation type="submission" date="2019-05" db="EMBL/GenBank/DDBJ databases">
        <title>Another draft genome of Portunus trituberculatus and its Hox gene families provides insights of decapod evolution.</title>
        <authorList>
            <person name="Jeong J.-H."/>
            <person name="Song I."/>
            <person name="Kim S."/>
            <person name="Choi T."/>
            <person name="Kim D."/>
            <person name="Ryu S."/>
            <person name="Kim W."/>
        </authorList>
    </citation>
    <scope>NUCLEOTIDE SEQUENCE [LARGE SCALE GENOMIC DNA]</scope>
    <source>
        <tissue evidence="2">Muscle</tissue>
    </source>
</reference>
<dbReference type="Proteomes" id="UP000324222">
    <property type="component" value="Unassembled WGS sequence"/>
</dbReference>
<evidence type="ECO:0000313" key="3">
    <source>
        <dbReference type="Proteomes" id="UP000324222"/>
    </source>
</evidence>
<protein>
    <submittedName>
        <fullName evidence="2">Uncharacterized protein</fullName>
    </submittedName>
</protein>
<keyword evidence="3" id="KW-1185">Reference proteome</keyword>
<comment type="caution">
    <text evidence="2">The sequence shown here is derived from an EMBL/GenBank/DDBJ whole genome shotgun (WGS) entry which is preliminary data.</text>
</comment>
<feature type="compositionally biased region" description="Low complexity" evidence="1">
    <location>
        <begin position="72"/>
        <end position="92"/>
    </location>
</feature>
<organism evidence="2 3">
    <name type="scientific">Portunus trituberculatus</name>
    <name type="common">Swimming crab</name>
    <name type="synonym">Neptunus trituberculatus</name>
    <dbReference type="NCBI Taxonomy" id="210409"/>
    <lineage>
        <taxon>Eukaryota</taxon>
        <taxon>Metazoa</taxon>
        <taxon>Ecdysozoa</taxon>
        <taxon>Arthropoda</taxon>
        <taxon>Crustacea</taxon>
        <taxon>Multicrustacea</taxon>
        <taxon>Malacostraca</taxon>
        <taxon>Eumalacostraca</taxon>
        <taxon>Eucarida</taxon>
        <taxon>Decapoda</taxon>
        <taxon>Pleocyemata</taxon>
        <taxon>Brachyura</taxon>
        <taxon>Eubrachyura</taxon>
        <taxon>Portunoidea</taxon>
        <taxon>Portunidae</taxon>
        <taxon>Portuninae</taxon>
        <taxon>Portunus</taxon>
    </lineage>
</organism>
<feature type="region of interest" description="Disordered" evidence="1">
    <location>
        <begin position="68"/>
        <end position="137"/>
    </location>
</feature>
<feature type="compositionally biased region" description="Basic residues" evidence="1">
    <location>
        <begin position="93"/>
        <end position="103"/>
    </location>
</feature>
<dbReference type="AlphaFoldDB" id="A0A5B7II46"/>